<gene>
    <name evidence="1" type="ORF">IMSHALPRED_006501</name>
</gene>
<organism evidence="1 2">
    <name type="scientific">Imshaugia aleurites</name>
    <dbReference type="NCBI Taxonomy" id="172621"/>
    <lineage>
        <taxon>Eukaryota</taxon>
        <taxon>Fungi</taxon>
        <taxon>Dikarya</taxon>
        <taxon>Ascomycota</taxon>
        <taxon>Pezizomycotina</taxon>
        <taxon>Lecanoromycetes</taxon>
        <taxon>OSLEUM clade</taxon>
        <taxon>Lecanoromycetidae</taxon>
        <taxon>Lecanorales</taxon>
        <taxon>Lecanorineae</taxon>
        <taxon>Parmeliaceae</taxon>
        <taxon>Imshaugia</taxon>
    </lineage>
</organism>
<dbReference type="Proteomes" id="UP000664534">
    <property type="component" value="Unassembled WGS sequence"/>
</dbReference>
<proteinExistence type="predicted"/>
<comment type="caution">
    <text evidence="1">The sequence shown here is derived from an EMBL/GenBank/DDBJ whole genome shotgun (WGS) entry which is preliminary data.</text>
</comment>
<dbReference type="EMBL" id="CAJPDT010000004">
    <property type="protein sequence ID" value="CAF9907802.1"/>
    <property type="molecule type" value="Genomic_DNA"/>
</dbReference>
<sequence length="284" mass="32907">MDLFAKDHPLEAAVLRMQSAKPRLRTFKFEELPFAARHGIYKELLLKLKDHNDDEPAEDDNDSYASEHGKLSERIENLRIEIGEGDNQMHPEIMRTNKKIHDEAAAVLYGENWFTWSVYGMDWSPMWQDTPSDKKLCPRRYSRLITKMRLSISTCGDANDPTQGDALYWTTTNLQSTCKILTLNNFEILLVDFFNALGYRHGGSGHYGERCLEPLKKCRAKKFLISTYASRSYAAELKAVIEGPEDARFRAFRKAKEEEPEMDYDEPEDLWDEEYDVVSDDDTL</sequence>
<accession>A0A8H3EPG0</accession>
<evidence type="ECO:0000313" key="1">
    <source>
        <dbReference type="EMBL" id="CAF9907802.1"/>
    </source>
</evidence>
<name>A0A8H3EPG0_9LECA</name>
<evidence type="ECO:0000313" key="2">
    <source>
        <dbReference type="Proteomes" id="UP000664534"/>
    </source>
</evidence>
<dbReference type="OrthoDB" id="2951834at2759"/>
<protein>
    <submittedName>
        <fullName evidence="1">Uncharacterized protein</fullName>
    </submittedName>
</protein>
<keyword evidence="2" id="KW-1185">Reference proteome</keyword>
<reference evidence="1" key="1">
    <citation type="submission" date="2021-03" db="EMBL/GenBank/DDBJ databases">
        <authorList>
            <person name="Tagirdzhanova G."/>
        </authorList>
    </citation>
    <scope>NUCLEOTIDE SEQUENCE</scope>
</reference>
<dbReference type="AlphaFoldDB" id="A0A8H3EPG0"/>